<reference evidence="1" key="1">
    <citation type="submission" date="2023-10" db="EMBL/GenBank/DDBJ databases">
        <title>Chromosome-level genome of the transformable northern wattle, Acacia crassicarpa.</title>
        <authorList>
            <person name="Massaro I."/>
            <person name="Sinha N.R."/>
            <person name="Poethig S."/>
            <person name="Leichty A.R."/>
        </authorList>
    </citation>
    <scope>NUCLEOTIDE SEQUENCE</scope>
    <source>
        <strain evidence="1">Acra3RX</strain>
        <tissue evidence="1">Leaf</tissue>
    </source>
</reference>
<protein>
    <submittedName>
        <fullName evidence="1">Uncharacterized protein</fullName>
    </submittedName>
</protein>
<evidence type="ECO:0000313" key="2">
    <source>
        <dbReference type="Proteomes" id="UP001293593"/>
    </source>
</evidence>
<name>A0AAE1JJW0_9FABA</name>
<accession>A0AAE1JJW0</accession>
<evidence type="ECO:0000313" key="1">
    <source>
        <dbReference type="EMBL" id="KAK4271890.1"/>
    </source>
</evidence>
<sequence length="155" mass="17366">MTLLIESIILPTTCLAKAWVDRRGFSKVGRKLLVPLEEVVLCLVICTSAFVGDWSSSLQMVFFFGTRRLICDSSSSSSNKSGSNPLLWQGHQNLRESKSHVAWPVRILSPAITIAFTKPLFALNPENSLWSFHTRMFLLSDPVHNKSLHAASEYM</sequence>
<dbReference type="Proteomes" id="UP001293593">
    <property type="component" value="Unassembled WGS sequence"/>
</dbReference>
<organism evidence="1 2">
    <name type="scientific">Acacia crassicarpa</name>
    <name type="common">northern wattle</name>
    <dbReference type="NCBI Taxonomy" id="499986"/>
    <lineage>
        <taxon>Eukaryota</taxon>
        <taxon>Viridiplantae</taxon>
        <taxon>Streptophyta</taxon>
        <taxon>Embryophyta</taxon>
        <taxon>Tracheophyta</taxon>
        <taxon>Spermatophyta</taxon>
        <taxon>Magnoliopsida</taxon>
        <taxon>eudicotyledons</taxon>
        <taxon>Gunneridae</taxon>
        <taxon>Pentapetalae</taxon>
        <taxon>rosids</taxon>
        <taxon>fabids</taxon>
        <taxon>Fabales</taxon>
        <taxon>Fabaceae</taxon>
        <taxon>Caesalpinioideae</taxon>
        <taxon>mimosoid clade</taxon>
        <taxon>Acacieae</taxon>
        <taxon>Acacia</taxon>
    </lineage>
</organism>
<keyword evidence="2" id="KW-1185">Reference proteome</keyword>
<proteinExistence type="predicted"/>
<dbReference type="EMBL" id="JAWXYG010000005">
    <property type="protein sequence ID" value="KAK4271890.1"/>
    <property type="molecule type" value="Genomic_DNA"/>
</dbReference>
<comment type="caution">
    <text evidence="1">The sequence shown here is derived from an EMBL/GenBank/DDBJ whole genome shotgun (WGS) entry which is preliminary data.</text>
</comment>
<dbReference type="AlphaFoldDB" id="A0AAE1JJW0"/>
<gene>
    <name evidence="1" type="ORF">QN277_020516</name>
</gene>